<keyword evidence="3" id="KW-0813">Transport</keyword>
<feature type="transmembrane region" description="Helical" evidence="9">
    <location>
        <begin position="282"/>
        <end position="302"/>
    </location>
</feature>
<reference evidence="12 13" key="1">
    <citation type="submission" date="2006-02" db="EMBL/GenBank/DDBJ databases">
        <authorList>
            <person name="Pinhassi J."/>
            <person name="Pedros-Alio C."/>
            <person name="Ferriera S."/>
            <person name="Johnson J."/>
            <person name="Kravitz S."/>
            <person name="Halpern A."/>
            <person name="Remington K."/>
            <person name="Beeson K."/>
            <person name="Tran B."/>
            <person name="Rogers Y.-H."/>
            <person name="Friedman R."/>
            <person name="Venter J.C."/>
        </authorList>
    </citation>
    <scope>NUCLEOTIDE SEQUENCE [LARGE SCALE GENOMIC DNA]</scope>
    <source>
        <strain evidence="12 13">MED297</strain>
    </source>
</reference>
<dbReference type="GO" id="GO:0015297">
    <property type="term" value="F:antiporter activity"/>
    <property type="evidence" value="ECO:0007669"/>
    <property type="project" value="UniProtKB-KW"/>
</dbReference>
<evidence type="ECO:0000259" key="11">
    <source>
        <dbReference type="Pfam" id="PF02254"/>
    </source>
</evidence>
<proteinExistence type="inferred from homology"/>
<evidence type="ECO:0000256" key="3">
    <source>
        <dbReference type="ARBA" id="ARBA00022448"/>
    </source>
</evidence>
<dbReference type="EMBL" id="AAOE01000015">
    <property type="protein sequence ID" value="EAR08837.1"/>
    <property type="molecule type" value="Genomic_DNA"/>
</dbReference>
<feature type="transmembrane region" description="Helical" evidence="9">
    <location>
        <begin position="204"/>
        <end position="222"/>
    </location>
</feature>
<comment type="similarity">
    <text evidence="2">Belongs to the monovalent cation:proton antiporter 2 (CPA2) transporter (TC 2.A.37) family.</text>
</comment>
<evidence type="ECO:0000256" key="6">
    <source>
        <dbReference type="ARBA" id="ARBA00022989"/>
    </source>
</evidence>
<keyword evidence="5 9" id="KW-0812">Transmembrane</keyword>
<keyword evidence="13" id="KW-1185">Reference proteome</keyword>
<feature type="domain" description="Cation/H+ exchanger transmembrane" evidence="10">
    <location>
        <begin position="19"/>
        <end position="360"/>
    </location>
</feature>
<feature type="transmembrane region" description="Helical" evidence="9">
    <location>
        <begin position="56"/>
        <end position="74"/>
    </location>
</feature>
<evidence type="ECO:0000256" key="4">
    <source>
        <dbReference type="ARBA" id="ARBA00022449"/>
    </source>
</evidence>
<comment type="caution">
    <text evidence="12">The sequence shown here is derived from an EMBL/GenBank/DDBJ whole genome shotgun (WGS) entry which is preliminary data.</text>
</comment>
<feature type="transmembrane region" description="Helical" evidence="9">
    <location>
        <begin position="180"/>
        <end position="197"/>
    </location>
</feature>
<dbReference type="InterPro" id="IPR036291">
    <property type="entry name" value="NAD(P)-bd_dom_sf"/>
</dbReference>
<organism evidence="12 13">
    <name type="scientific">Reinekea blandensis MED297</name>
    <dbReference type="NCBI Taxonomy" id="314283"/>
    <lineage>
        <taxon>Bacteria</taxon>
        <taxon>Pseudomonadati</taxon>
        <taxon>Pseudomonadota</taxon>
        <taxon>Gammaproteobacteria</taxon>
        <taxon>Oceanospirillales</taxon>
        <taxon>Saccharospirillaceae</taxon>
        <taxon>Reinekea</taxon>
    </lineage>
</organism>
<evidence type="ECO:0000256" key="8">
    <source>
        <dbReference type="ARBA" id="ARBA00023136"/>
    </source>
</evidence>
<feature type="transmembrane region" description="Helical" evidence="9">
    <location>
        <begin position="6"/>
        <end position="26"/>
    </location>
</feature>
<feature type="transmembrane region" description="Helical" evidence="9">
    <location>
        <begin position="155"/>
        <end position="174"/>
    </location>
</feature>
<evidence type="ECO:0000313" key="13">
    <source>
        <dbReference type="Proteomes" id="UP000005953"/>
    </source>
</evidence>
<dbReference type="SUPFAM" id="SSF51735">
    <property type="entry name" value="NAD(P)-binding Rossmann-fold domains"/>
    <property type="match status" value="1"/>
</dbReference>
<sequence>MILDALLLAISPNDPLWIAIAFAFGYAVKQISLPPLIGYLIAGFVLNALGAESDSFLDTVADLGITLLLFTIGLKLRLRALFKPEVWGVASIHLVVVSLLFAGFVLMLSAIGLPMFTDLDAQTSLLVGFVLSFSSTVFAIKVLDELGATTSKHGQVAIGVLVIQDIAAVIFLAFSAGKVPTVWALGLLLLIPLRPLLYRLLEKVGHGELLLLFGIVLALVGADVFEMVGIKGDVGALILGMILATHHKASELAKSLLSLKDLFLIGFFLSIGMTALPGWAEIGVAVLLLLLLPVKTLLYYLLFNQFHARASTSWRASTNLANYSEFGLIVGAIAVSAGWLNPSWMAVFAIALSASFIISAPVIRIRDQLFQRWRPTLIRWERKSRLPDEQDIDLSAITTVIFGMGRMGTAAYTAIEPDYTGELVGIEINEFKAEEHCALGRNVVVGDGTNPEFWFRAIGLLDNLNRVMLTLPTHEANLAAARQLKSMGYTGFIAATSKFEDEEQALKEAGVSFTFNIYTEAGLGFAEDLRQLSQP</sequence>
<keyword evidence="8 9" id="KW-0472">Membrane</keyword>
<dbReference type="InterPro" id="IPR038770">
    <property type="entry name" value="Na+/solute_symporter_sf"/>
</dbReference>
<dbReference type="AlphaFoldDB" id="A4BG42"/>
<evidence type="ECO:0000256" key="9">
    <source>
        <dbReference type="SAM" id="Phobius"/>
    </source>
</evidence>
<dbReference type="HOGENOM" id="CLU_005126_12_0_6"/>
<comment type="subcellular location">
    <subcellularLocation>
        <location evidence="1">Membrane</location>
        <topology evidence="1">Multi-pass membrane protein</topology>
    </subcellularLocation>
</comment>
<evidence type="ECO:0000313" key="12">
    <source>
        <dbReference type="EMBL" id="EAR08837.1"/>
    </source>
</evidence>
<dbReference type="PANTHER" id="PTHR42751">
    <property type="entry name" value="SODIUM/HYDROGEN EXCHANGER FAMILY/TRKA DOMAIN PROTEIN"/>
    <property type="match status" value="1"/>
</dbReference>
<protein>
    <submittedName>
        <fullName evidence="12">Putative glutathione-regulated potassium-efflux system protein (K(+)/H(+) antiporter)</fullName>
    </submittedName>
</protein>
<dbReference type="Gene3D" id="1.20.1530.20">
    <property type="match status" value="1"/>
</dbReference>
<evidence type="ECO:0000256" key="1">
    <source>
        <dbReference type="ARBA" id="ARBA00004141"/>
    </source>
</evidence>
<evidence type="ECO:0000259" key="10">
    <source>
        <dbReference type="Pfam" id="PF00999"/>
    </source>
</evidence>
<accession>A4BG42</accession>
<evidence type="ECO:0000256" key="7">
    <source>
        <dbReference type="ARBA" id="ARBA00023065"/>
    </source>
</evidence>
<dbReference type="Gene3D" id="3.40.50.720">
    <property type="entry name" value="NAD(P)-binding Rossmann-like Domain"/>
    <property type="match status" value="1"/>
</dbReference>
<dbReference type="GO" id="GO:1902600">
    <property type="term" value="P:proton transmembrane transport"/>
    <property type="evidence" value="ECO:0007669"/>
    <property type="project" value="InterPro"/>
</dbReference>
<dbReference type="Proteomes" id="UP000005953">
    <property type="component" value="Unassembled WGS sequence"/>
</dbReference>
<dbReference type="STRING" id="314283.MED297_04187"/>
<feature type="transmembrane region" description="Helical" evidence="9">
    <location>
        <begin position="346"/>
        <end position="365"/>
    </location>
</feature>
<dbReference type="Pfam" id="PF00999">
    <property type="entry name" value="Na_H_Exchanger"/>
    <property type="match status" value="1"/>
</dbReference>
<dbReference type="Pfam" id="PF02254">
    <property type="entry name" value="TrkA_N"/>
    <property type="match status" value="1"/>
</dbReference>
<feature type="transmembrane region" description="Helical" evidence="9">
    <location>
        <begin position="86"/>
        <end position="113"/>
    </location>
</feature>
<feature type="transmembrane region" description="Helical" evidence="9">
    <location>
        <begin position="323"/>
        <end position="340"/>
    </location>
</feature>
<evidence type="ECO:0000256" key="5">
    <source>
        <dbReference type="ARBA" id="ARBA00022692"/>
    </source>
</evidence>
<feature type="transmembrane region" description="Helical" evidence="9">
    <location>
        <begin position="33"/>
        <end position="50"/>
    </location>
</feature>
<feature type="transmembrane region" description="Helical" evidence="9">
    <location>
        <begin position="125"/>
        <end position="143"/>
    </location>
</feature>
<keyword evidence="7" id="KW-0406">Ion transport</keyword>
<gene>
    <name evidence="12" type="ORF">MED297_04187</name>
</gene>
<dbReference type="GO" id="GO:0016020">
    <property type="term" value="C:membrane"/>
    <property type="evidence" value="ECO:0007669"/>
    <property type="project" value="UniProtKB-SubCell"/>
</dbReference>
<feature type="domain" description="RCK N-terminal" evidence="11">
    <location>
        <begin position="400"/>
        <end position="514"/>
    </location>
</feature>
<dbReference type="PANTHER" id="PTHR42751:SF1">
    <property type="entry name" value="CATION_PROTON ANTIPORTER YBAL-RELATED"/>
    <property type="match status" value="1"/>
</dbReference>
<name>A4BG42_9GAMM</name>
<keyword evidence="4" id="KW-0050">Antiport</keyword>
<keyword evidence="6 9" id="KW-1133">Transmembrane helix</keyword>
<dbReference type="GO" id="GO:0006813">
    <property type="term" value="P:potassium ion transport"/>
    <property type="evidence" value="ECO:0007669"/>
    <property type="project" value="InterPro"/>
</dbReference>
<evidence type="ECO:0000256" key="2">
    <source>
        <dbReference type="ARBA" id="ARBA00005551"/>
    </source>
</evidence>
<dbReference type="InterPro" id="IPR003148">
    <property type="entry name" value="RCK_N"/>
</dbReference>
<dbReference type="InterPro" id="IPR006153">
    <property type="entry name" value="Cation/H_exchanger_TM"/>
</dbReference>